<keyword evidence="4" id="KW-1185">Reference proteome</keyword>
<dbReference type="InterPro" id="IPR057491">
    <property type="entry name" value="DiatomPyrShell"/>
</dbReference>
<feature type="compositionally biased region" description="Low complexity" evidence="1">
    <location>
        <begin position="45"/>
        <end position="72"/>
    </location>
</feature>
<comment type="caution">
    <text evidence="3">The sequence shown here is derived from an EMBL/GenBank/DDBJ whole genome shotgun (WGS) entry which is preliminary data.</text>
</comment>
<dbReference type="OrthoDB" id="35968at2759"/>
<feature type="chain" id="PRO_5040416764" evidence="2">
    <location>
        <begin position="20"/>
        <end position="322"/>
    </location>
</feature>
<sequence length="322" mass="34158">MNIHIKFLALATISWGASAFIVKPAHPLVTKLHSFQPQPGPPGPGVASPSPSGMGGPAFASSPPVPAATSGALGRADGENPAKRAADVQLASTVFSKLTPVTVQGSSLRTWSGTSSSVERVQVFLKTDGRPLNTDIELWQGPDNTPQKMKVYIEDGMLRPFSCVIATPSGPNAIAIRNTGPLEFPLSACVMPDVEGSIGDVFSDLSERSSPKVIQGGAIHTYPFSPQVASVQVLLMTDGRPLNARVELLQGPNNNKQVFQVYTEDGMERPFFTVIETPGTGNVVRLVNTATVEFPMTAYVEPYVVEYAGKDGAEGDSYFIVT</sequence>
<dbReference type="EMBL" id="CAICTM010000013">
    <property type="protein sequence ID" value="CAB9497035.1"/>
    <property type="molecule type" value="Genomic_DNA"/>
</dbReference>
<reference evidence="3" key="1">
    <citation type="submission" date="2020-06" db="EMBL/GenBank/DDBJ databases">
        <authorList>
            <consortium name="Plant Systems Biology data submission"/>
        </authorList>
    </citation>
    <scope>NUCLEOTIDE SEQUENCE</scope>
    <source>
        <strain evidence="3">D6</strain>
    </source>
</reference>
<accession>A0A9N8H2R0</accession>
<protein>
    <submittedName>
        <fullName evidence="3">Uncharacterized protein</fullName>
    </submittedName>
</protein>
<dbReference type="Pfam" id="PF25192">
    <property type="entry name" value="DiatomPyrShell"/>
    <property type="match status" value="1"/>
</dbReference>
<evidence type="ECO:0000313" key="3">
    <source>
        <dbReference type="EMBL" id="CAB9497035.1"/>
    </source>
</evidence>
<feature type="compositionally biased region" description="Basic and acidic residues" evidence="1">
    <location>
        <begin position="76"/>
        <end position="85"/>
    </location>
</feature>
<feature type="signal peptide" evidence="2">
    <location>
        <begin position="1"/>
        <end position="19"/>
    </location>
</feature>
<evidence type="ECO:0000256" key="1">
    <source>
        <dbReference type="SAM" id="MobiDB-lite"/>
    </source>
</evidence>
<name>A0A9N8H2R0_9STRA</name>
<evidence type="ECO:0000313" key="4">
    <source>
        <dbReference type="Proteomes" id="UP001153069"/>
    </source>
</evidence>
<keyword evidence="2" id="KW-0732">Signal</keyword>
<organism evidence="3 4">
    <name type="scientific">Seminavis robusta</name>
    <dbReference type="NCBI Taxonomy" id="568900"/>
    <lineage>
        <taxon>Eukaryota</taxon>
        <taxon>Sar</taxon>
        <taxon>Stramenopiles</taxon>
        <taxon>Ochrophyta</taxon>
        <taxon>Bacillariophyta</taxon>
        <taxon>Bacillariophyceae</taxon>
        <taxon>Bacillariophycidae</taxon>
        <taxon>Naviculales</taxon>
        <taxon>Naviculaceae</taxon>
        <taxon>Seminavis</taxon>
    </lineage>
</organism>
<dbReference type="Proteomes" id="UP001153069">
    <property type="component" value="Unassembled WGS sequence"/>
</dbReference>
<gene>
    <name evidence="3" type="ORF">SEMRO_13_G009930.1</name>
</gene>
<feature type="region of interest" description="Disordered" evidence="1">
    <location>
        <begin position="32"/>
        <end position="85"/>
    </location>
</feature>
<evidence type="ECO:0000256" key="2">
    <source>
        <dbReference type="SAM" id="SignalP"/>
    </source>
</evidence>
<dbReference type="AlphaFoldDB" id="A0A9N8H2R0"/>
<proteinExistence type="predicted"/>